<dbReference type="PANTHER" id="PTHR42732:SF1">
    <property type="entry name" value="BETA-MANNOSIDASE"/>
    <property type="match status" value="1"/>
</dbReference>
<dbReference type="Pfam" id="PF02837">
    <property type="entry name" value="Glyco_hydro_2_N"/>
    <property type="match status" value="1"/>
</dbReference>
<dbReference type="InterPro" id="IPR023232">
    <property type="entry name" value="Glyco_hydro_2_AS"/>
</dbReference>
<evidence type="ECO:0000313" key="10">
    <source>
        <dbReference type="Proteomes" id="UP000621560"/>
    </source>
</evidence>
<dbReference type="InterPro" id="IPR006101">
    <property type="entry name" value="Glyco_hydro_2"/>
</dbReference>
<keyword evidence="10" id="KW-1185">Reference proteome</keyword>
<dbReference type="AlphaFoldDB" id="A0A927BZ92"/>
<dbReference type="Pfam" id="PF00703">
    <property type="entry name" value="Glyco_hydro_2"/>
    <property type="match status" value="1"/>
</dbReference>
<evidence type="ECO:0000313" key="9">
    <source>
        <dbReference type="EMBL" id="MBD2848124.1"/>
    </source>
</evidence>
<dbReference type="GO" id="GO:0004553">
    <property type="term" value="F:hydrolase activity, hydrolyzing O-glycosyl compounds"/>
    <property type="evidence" value="ECO:0007669"/>
    <property type="project" value="InterPro"/>
</dbReference>
<comment type="similarity">
    <text evidence="1">Belongs to the glycosyl hydrolase 2 family.</text>
</comment>
<evidence type="ECO:0000259" key="8">
    <source>
        <dbReference type="Pfam" id="PF18565"/>
    </source>
</evidence>
<dbReference type="Gene3D" id="2.60.40.10">
    <property type="entry name" value="Immunoglobulins"/>
    <property type="match status" value="2"/>
</dbReference>
<comment type="caution">
    <text evidence="9">The sequence shown here is derived from an EMBL/GenBank/DDBJ whole genome shotgun (WGS) entry which is preliminary data.</text>
</comment>
<feature type="domain" description="Glycoside hydrolase family 2 catalytic" evidence="6">
    <location>
        <begin position="292"/>
        <end position="458"/>
    </location>
</feature>
<evidence type="ECO:0000256" key="1">
    <source>
        <dbReference type="ARBA" id="ARBA00007401"/>
    </source>
</evidence>
<dbReference type="Pfam" id="PF02836">
    <property type="entry name" value="Glyco_hydro_2_C"/>
    <property type="match status" value="1"/>
</dbReference>
<dbReference type="GO" id="GO:0005975">
    <property type="term" value="P:carbohydrate metabolic process"/>
    <property type="evidence" value="ECO:0007669"/>
    <property type="project" value="InterPro"/>
</dbReference>
<feature type="domain" description="Glycoside hydrolase family 2 immunoglobulin-like beta-sandwich" evidence="5">
    <location>
        <begin position="180"/>
        <end position="283"/>
    </location>
</feature>
<dbReference type="PANTHER" id="PTHR42732">
    <property type="entry name" value="BETA-GALACTOSIDASE"/>
    <property type="match status" value="1"/>
</dbReference>
<protein>
    <submittedName>
        <fullName evidence="9">Beta-galactosidase</fullName>
    </submittedName>
</protein>
<dbReference type="PRINTS" id="PR00132">
    <property type="entry name" value="GLHYDRLASE2"/>
</dbReference>
<feature type="region of interest" description="Disordered" evidence="4">
    <location>
        <begin position="1"/>
        <end position="20"/>
    </location>
</feature>
<keyword evidence="2" id="KW-0378">Hydrolase</keyword>
<name>A0A927BZ92_9BACL</name>
<dbReference type="InterPro" id="IPR008979">
    <property type="entry name" value="Galactose-bd-like_sf"/>
</dbReference>
<dbReference type="SUPFAM" id="SSF49303">
    <property type="entry name" value="beta-Galactosidase/glucuronidase domain"/>
    <property type="match status" value="1"/>
</dbReference>
<dbReference type="InterPro" id="IPR006104">
    <property type="entry name" value="Glyco_hydro_2_N"/>
</dbReference>
<dbReference type="Pfam" id="PF18565">
    <property type="entry name" value="Glyco_hydro2_C5"/>
    <property type="match status" value="1"/>
</dbReference>
<dbReference type="Gene3D" id="3.20.20.80">
    <property type="entry name" value="Glycosidases"/>
    <property type="match status" value="1"/>
</dbReference>
<evidence type="ECO:0000259" key="6">
    <source>
        <dbReference type="Pfam" id="PF02836"/>
    </source>
</evidence>
<dbReference type="RefSeq" id="WP_190921224.1">
    <property type="nucleotide sequence ID" value="NZ_JACXIZ010000054.1"/>
</dbReference>
<proteinExistence type="inferred from homology"/>
<accession>A0A927BZ92</accession>
<feature type="domain" description="Glycosyl hydrolases family 2 sugar binding" evidence="7">
    <location>
        <begin position="69"/>
        <end position="168"/>
    </location>
</feature>
<dbReference type="Proteomes" id="UP000621560">
    <property type="component" value="Unassembled WGS sequence"/>
</dbReference>
<dbReference type="InterPro" id="IPR036156">
    <property type="entry name" value="Beta-gal/glucu_dom_sf"/>
</dbReference>
<dbReference type="InterPro" id="IPR017853">
    <property type="entry name" value="GH"/>
</dbReference>
<feature type="domain" description="Glycoside hydrolase family 2" evidence="8">
    <location>
        <begin position="577"/>
        <end position="671"/>
    </location>
</feature>
<organism evidence="9 10">
    <name type="scientific">Paenibacillus sabuli</name>
    <dbReference type="NCBI Taxonomy" id="2772509"/>
    <lineage>
        <taxon>Bacteria</taxon>
        <taxon>Bacillati</taxon>
        <taxon>Bacillota</taxon>
        <taxon>Bacilli</taxon>
        <taxon>Bacillales</taxon>
        <taxon>Paenibacillaceae</taxon>
        <taxon>Paenibacillus</taxon>
    </lineage>
</organism>
<dbReference type="SUPFAM" id="SSF51445">
    <property type="entry name" value="(Trans)glycosidases"/>
    <property type="match status" value="1"/>
</dbReference>
<dbReference type="InterPro" id="IPR040605">
    <property type="entry name" value="Glyco_hydro2_dom5"/>
</dbReference>
<dbReference type="InterPro" id="IPR013783">
    <property type="entry name" value="Ig-like_fold"/>
</dbReference>
<evidence type="ECO:0000256" key="3">
    <source>
        <dbReference type="ARBA" id="ARBA00023295"/>
    </source>
</evidence>
<evidence type="ECO:0000259" key="7">
    <source>
        <dbReference type="Pfam" id="PF02837"/>
    </source>
</evidence>
<dbReference type="InterPro" id="IPR051913">
    <property type="entry name" value="GH2_Domain-Containing"/>
</dbReference>
<dbReference type="Gene3D" id="2.60.120.260">
    <property type="entry name" value="Galactose-binding domain-like"/>
    <property type="match status" value="2"/>
</dbReference>
<dbReference type="PROSITE" id="PS00608">
    <property type="entry name" value="GLYCOSYL_HYDROL_F2_2"/>
    <property type="match status" value="1"/>
</dbReference>
<dbReference type="InterPro" id="IPR006103">
    <property type="entry name" value="Glyco_hydro_2_cat"/>
</dbReference>
<evidence type="ECO:0000259" key="5">
    <source>
        <dbReference type="Pfam" id="PF00703"/>
    </source>
</evidence>
<evidence type="ECO:0000256" key="4">
    <source>
        <dbReference type="SAM" id="MobiDB-lite"/>
    </source>
</evidence>
<dbReference type="SUPFAM" id="SSF49785">
    <property type="entry name" value="Galactose-binding domain-like"/>
    <property type="match status" value="2"/>
</dbReference>
<dbReference type="EMBL" id="JACXIZ010000054">
    <property type="protein sequence ID" value="MBD2848124.1"/>
    <property type="molecule type" value="Genomic_DNA"/>
</dbReference>
<keyword evidence="3" id="KW-0326">Glycosidase</keyword>
<reference evidence="9" key="1">
    <citation type="submission" date="2020-09" db="EMBL/GenBank/DDBJ databases">
        <title>A novel bacterium of genus Paenibacillus, isolated from South China Sea.</title>
        <authorList>
            <person name="Huang H."/>
            <person name="Mo K."/>
            <person name="Hu Y."/>
        </authorList>
    </citation>
    <scope>NUCLEOTIDE SEQUENCE</scope>
    <source>
        <strain evidence="9">IB182496</strain>
    </source>
</reference>
<evidence type="ECO:0000256" key="2">
    <source>
        <dbReference type="ARBA" id="ARBA00022801"/>
    </source>
</evidence>
<dbReference type="InterPro" id="IPR006102">
    <property type="entry name" value="Ig-like_GH2"/>
</dbReference>
<gene>
    <name evidence="9" type="ORF">IDH44_23245</name>
</gene>
<sequence length="831" mass="91854">MSSHSNEQLKDCPRSSAGQRQQQLLNRGWVFAYGDMPEAKEAAYDDSNWYTAGIPHSFGTPYFMENTFYVGYGCYRKRFSVSKEWLGRRLSLEFQGVFQEAEVYVNGALAGRHQGGYTAFEIDISSLVREGGNLLFVRVNNLWNPRLAPRAGEHVFNGGIYRDVSLIVTDPLHVAWYGTYVTTPQASSEEALVEMRTEVANRKGVPVDCTLVSTVEYEGRVLLEIRQTRRIDAYGQVEFLQQGMLASPQLWHPDTPRLYILRSCVYDGEGELRDTYETRFGVRWFRFDAHEGFFLNGEHYDILGANAHQDHAGWGDAVTRAGMARDVRLIKECGMNLIRGSHYPHHPHVAAECDRQGLLFWSELCYWGIGGANVEGYWSSSAYPVREADRAEFEDSCMRALEEMIRTNRNHPSIVVWSVSNEPFFSEPEVMDAARALTVRLVGHARTLDSSRPAAVGGAQREGFDTLGDLAGYNGDGAALYRDPGFPSFVSEYGSVIGDRPGVYAPGYTDGVETNPRWRSGKALWCGFHHGSIAGDMGRMGMIDYYRLPLGAWYWYRNERLGIAPPPPARRAGACALELRSDRREIATDGTDDAHLIVQTVDEQGRRVDLPAVVTLEVVEGGGIFPTGRSIELSTASLSFLDGMGAIELRSYYAGRVVVQASSAGLRAATLELEAYGEEAWAGQRVHMPEGPPSRLTPPRADAPADIALHRPVFCSSQAADSPAMHVTDARAATCWRPASGAAGEWLAVDLEGTKQASLAHVTLDLTPEEGWPPLELACSSDGRQYAPLPGVQRDDASVSVSVALPAEGLRYLRIRFPQRAAAVRAVSIWS</sequence>